<evidence type="ECO:0000256" key="2">
    <source>
        <dbReference type="ARBA" id="ARBA00022692"/>
    </source>
</evidence>
<evidence type="ECO:0000256" key="1">
    <source>
        <dbReference type="ARBA" id="ARBA00004141"/>
    </source>
</evidence>
<accession>X0UNW4</accession>
<dbReference type="PROSITE" id="PS50928">
    <property type="entry name" value="ABC_TM1"/>
    <property type="match status" value="1"/>
</dbReference>
<dbReference type="InterPro" id="IPR000515">
    <property type="entry name" value="MetI-like"/>
</dbReference>
<comment type="subcellular location">
    <subcellularLocation>
        <location evidence="1">Membrane</location>
        <topology evidence="1">Multi-pass membrane protein</topology>
    </subcellularLocation>
</comment>
<evidence type="ECO:0000313" key="7">
    <source>
        <dbReference type="EMBL" id="GAG07380.1"/>
    </source>
</evidence>
<keyword evidence="3 5" id="KW-1133">Transmembrane helix</keyword>
<name>X0UNW4_9ZZZZ</name>
<dbReference type="Gene3D" id="1.10.3720.10">
    <property type="entry name" value="MetI-like"/>
    <property type="match status" value="1"/>
</dbReference>
<evidence type="ECO:0000256" key="4">
    <source>
        <dbReference type="ARBA" id="ARBA00023136"/>
    </source>
</evidence>
<dbReference type="PANTHER" id="PTHR43496:SF1">
    <property type="entry name" value="POLYGALACTURONAN_RHAMNOGALACTURONAN TRANSPORT SYSTEM PERMEASE PROTEIN YTEP"/>
    <property type="match status" value="1"/>
</dbReference>
<feature type="transmembrane region" description="Helical" evidence="5">
    <location>
        <begin position="53"/>
        <end position="78"/>
    </location>
</feature>
<dbReference type="GO" id="GO:0055085">
    <property type="term" value="P:transmembrane transport"/>
    <property type="evidence" value="ECO:0007669"/>
    <property type="project" value="InterPro"/>
</dbReference>
<dbReference type="EMBL" id="BARS01020446">
    <property type="protein sequence ID" value="GAG07380.1"/>
    <property type="molecule type" value="Genomic_DNA"/>
</dbReference>
<dbReference type="AlphaFoldDB" id="X0UNW4"/>
<feature type="domain" description="ABC transmembrane type-1" evidence="6">
    <location>
        <begin position="1"/>
        <end position="74"/>
    </location>
</feature>
<organism evidence="7">
    <name type="scientific">marine sediment metagenome</name>
    <dbReference type="NCBI Taxonomy" id="412755"/>
    <lineage>
        <taxon>unclassified sequences</taxon>
        <taxon>metagenomes</taxon>
        <taxon>ecological metagenomes</taxon>
    </lineage>
</organism>
<keyword evidence="2 5" id="KW-0812">Transmembrane</keyword>
<dbReference type="SUPFAM" id="SSF161098">
    <property type="entry name" value="MetI-like"/>
    <property type="match status" value="1"/>
</dbReference>
<gene>
    <name evidence="7" type="ORF">S01H1_32970</name>
</gene>
<proteinExistence type="predicted"/>
<comment type="caution">
    <text evidence="7">The sequence shown here is derived from an EMBL/GenBank/DDBJ whole genome shotgun (WGS) entry which is preliminary data.</text>
</comment>
<feature type="transmembrane region" description="Helical" evidence="5">
    <location>
        <begin position="12"/>
        <end position="33"/>
    </location>
</feature>
<feature type="non-terminal residue" evidence="7">
    <location>
        <position position="1"/>
    </location>
</feature>
<sequence>RVVLPLIRPAILSGLVFSFVRAMTAISAVIFLVTARTKLATVVILGRIEAGKLGLATAYCTILIITMGAAIALMYAVVRWMTGSSRAAGETLEAGTT</sequence>
<dbReference type="GO" id="GO:0016020">
    <property type="term" value="C:membrane"/>
    <property type="evidence" value="ECO:0007669"/>
    <property type="project" value="UniProtKB-SubCell"/>
</dbReference>
<evidence type="ECO:0000256" key="5">
    <source>
        <dbReference type="SAM" id="Phobius"/>
    </source>
</evidence>
<evidence type="ECO:0000259" key="6">
    <source>
        <dbReference type="PROSITE" id="PS50928"/>
    </source>
</evidence>
<protein>
    <recommendedName>
        <fullName evidence="6">ABC transmembrane type-1 domain-containing protein</fullName>
    </recommendedName>
</protein>
<reference evidence="7" key="1">
    <citation type="journal article" date="2014" name="Front. Microbiol.">
        <title>High frequency of phylogenetically diverse reductive dehalogenase-homologous genes in deep subseafloor sedimentary metagenomes.</title>
        <authorList>
            <person name="Kawai M."/>
            <person name="Futagami T."/>
            <person name="Toyoda A."/>
            <person name="Takaki Y."/>
            <person name="Nishi S."/>
            <person name="Hori S."/>
            <person name="Arai W."/>
            <person name="Tsubouchi T."/>
            <person name="Morono Y."/>
            <person name="Uchiyama I."/>
            <person name="Ito T."/>
            <person name="Fujiyama A."/>
            <person name="Inagaki F."/>
            <person name="Takami H."/>
        </authorList>
    </citation>
    <scope>NUCLEOTIDE SEQUENCE</scope>
    <source>
        <strain evidence="7">Expedition CK06-06</strain>
    </source>
</reference>
<keyword evidence="4 5" id="KW-0472">Membrane</keyword>
<dbReference type="InterPro" id="IPR035906">
    <property type="entry name" value="MetI-like_sf"/>
</dbReference>
<evidence type="ECO:0000256" key="3">
    <source>
        <dbReference type="ARBA" id="ARBA00022989"/>
    </source>
</evidence>
<dbReference type="PANTHER" id="PTHR43496">
    <property type="entry name" value="PROTEIN LPLB"/>
    <property type="match status" value="1"/>
</dbReference>